<feature type="signal peptide" evidence="1">
    <location>
        <begin position="1"/>
        <end position="25"/>
    </location>
</feature>
<gene>
    <name evidence="2" type="ORF">SAMN05192530_11841</name>
</gene>
<dbReference type="AlphaFoldDB" id="A0A1H0N9I4"/>
<keyword evidence="3" id="KW-1185">Reference proteome</keyword>
<dbReference type="RefSeq" id="WP_210285907.1">
    <property type="nucleotide sequence ID" value="NZ_FNIT01000018.1"/>
</dbReference>
<feature type="chain" id="PRO_5011696201" evidence="1">
    <location>
        <begin position="26"/>
        <end position="134"/>
    </location>
</feature>
<keyword evidence="1" id="KW-0732">Signal</keyword>
<organism evidence="2 3">
    <name type="scientific">Aureimonas jatrophae</name>
    <dbReference type="NCBI Taxonomy" id="1166073"/>
    <lineage>
        <taxon>Bacteria</taxon>
        <taxon>Pseudomonadati</taxon>
        <taxon>Pseudomonadota</taxon>
        <taxon>Alphaproteobacteria</taxon>
        <taxon>Hyphomicrobiales</taxon>
        <taxon>Aurantimonadaceae</taxon>
        <taxon>Aureimonas</taxon>
    </lineage>
</organism>
<dbReference type="Proteomes" id="UP000198793">
    <property type="component" value="Unassembled WGS sequence"/>
</dbReference>
<evidence type="ECO:0000313" key="2">
    <source>
        <dbReference type="EMBL" id="SDO89389.1"/>
    </source>
</evidence>
<sequence length="134" mass="14351">MRVKPAAVPLIIALAVALGTGASRAQSLTPMRGEVRSVSDAFAVRVFPSNPYDRPIRVEVHVYDQDFAPVPGARVSASPLMLAPEGSRPVIVTIPFAGEAVRKVRVCAESIPFPNSQTQVRAQICGKFLGKRLS</sequence>
<accession>A0A1H0N9I4</accession>
<name>A0A1H0N9I4_9HYPH</name>
<reference evidence="2 3" key="1">
    <citation type="submission" date="2016-10" db="EMBL/GenBank/DDBJ databases">
        <authorList>
            <person name="de Groot N.N."/>
        </authorList>
    </citation>
    <scope>NUCLEOTIDE SEQUENCE [LARGE SCALE GENOMIC DNA]</scope>
    <source>
        <strain evidence="3">L7-484,KACC 16230,DSM 25025</strain>
    </source>
</reference>
<proteinExistence type="predicted"/>
<evidence type="ECO:0000313" key="3">
    <source>
        <dbReference type="Proteomes" id="UP000198793"/>
    </source>
</evidence>
<dbReference type="STRING" id="1166073.SAMN05192530_11841"/>
<evidence type="ECO:0000256" key="1">
    <source>
        <dbReference type="SAM" id="SignalP"/>
    </source>
</evidence>
<dbReference type="EMBL" id="FNIT01000018">
    <property type="protein sequence ID" value="SDO89389.1"/>
    <property type="molecule type" value="Genomic_DNA"/>
</dbReference>
<protein>
    <submittedName>
        <fullName evidence="2">Uncharacterized protein</fullName>
    </submittedName>
</protein>